<dbReference type="InterPro" id="IPR036291">
    <property type="entry name" value="NAD(P)-bd_dom_sf"/>
</dbReference>
<feature type="compositionally biased region" description="Basic residues" evidence="1">
    <location>
        <begin position="160"/>
        <end position="173"/>
    </location>
</feature>
<reference evidence="2 3" key="2">
    <citation type="submission" date="2011-10" db="EMBL/GenBank/DDBJ databases">
        <title>Draft genome sequence of Candidatus Burkholderia kirkii.</title>
        <authorList>
            <person name="Carlier A.L."/>
            <person name="Eberl L."/>
        </authorList>
    </citation>
    <scope>NUCLEOTIDE SEQUENCE [LARGE SCALE GENOMIC DNA]</scope>
    <source>
        <strain evidence="2 3">UZHbot1</strain>
    </source>
</reference>
<dbReference type="InterPro" id="IPR002347">
    <property type="entry name" value="SDR_fam"/>
</dbReference>
<reference evidence="2 3" key="1">
    <citation type="submission" date="2011-09" db="EMBL/GenBank/DDBJ databases">
        <authorList>
            <person name="Carlier A."/>
        </authorList>
    </citation>
    <scope>NUCLEOTIDE SEQUENCE [LARGE SCALE GENOMIC DNA]</scope>
    <source>
        <strain evidence="2 3">UZHbot1</strain>
    </source>
</reference>
<accession>U3UAJ5</accession>
<dbReference type="Gene3D" id="3.40.50.720">
    <property type="entry name" value="NAD(P)-binding Rossmann-like Domain"/>
    <property type="match status" value="1"/>
</dbReference>
<dbReference type="PRINTS" id="PR00081">
    <property type="entry name" value="GDHRDH"/>
</dbReference>
<evidence type="ECO:0000313" key="2">
    <source>
        <dbReference type="EMBL" id="CCD37001.1"/>
    </source>
</evidence>
<dbReference type="AlphaFoldDB" id="U3UAJ5"/>
<dbReference type="Pfam" id="PF00106">
    <property type="entry name" value="adh_short"/>
    <property type="match status" value="1"/>
</dbReference>
<dbReference type="BioCyc" id="CBUR1055526:G10QW-2053-MONOMER"/>
<feature type="region of interest" description="Disordered" evidence="1">
    <location>
        <begin position="154"/>
        <end position="186"/>
    </location>
</feature>
<dbReference type="EMBL" id="CAFE01000072">
    <property type="protein sequence ID" value="CCD37001.1"/>
    <property type="molecule type" value="Genomic_DNA"/>
</dbReference>
<name>U3UAJ5_9BURK</name>
<organism evidence="2 3">
    <name type="scientific">Candidatus Paraburkholderia kirkii UZHbot1</name>
    <dbReference type="NCBI Taxonomy" id="1055526"/>
    <lineage>
        <taxon>Bacteria</taxon>
        <taxon>Pseudomonadati</taxon>
        <taxon>Pseudomonadota</taxon>
        <taxon>Betaproteobacteria</taxon>
        <taxon>Burkholderiales</taxon>
        <taxon>Burkholderiaceae</taxon>
        <taxon>Paraburkholderia</taxon>
    </lineage>
</organism>
<keyword evidence="3" id="KW-1185">Reference proteome</keyword>
<proteinExistence type="predicted"/>
<dbReference type="STRING" id="1055526.BKIR_c159_3723"/>
<dbReference type="SUPFAM" id="SSF51735">
    <property type="entry name" value="NAD(P)-binding Rossmann-fold domains"/>
    <property type="match status" value="1"/>
</dbReference>
<dbReference type="HOGENOM" id="CLU_1451944_0_0_4"/>
<protein>
    <submittedName>
        <fullName evidence="2">WGS project CAFE00000000 data, contig bkir_c159</fullName>
    </submittedName>
</protein>
<comment type="caution">
    <text evidence="2">The sequence shown here is derived from an EMBL/GenBank/DDBJ whole genome shotgun (WGS) entry which is preliminary data.</text>
</comment>
<gene>
    <name evidence="2" type="ORF">BKIR_c159_3723</name>
</gene>
<dbReference type="Proteomes" id="UP000003511">
    <property type="component" value="Unassembled WGS sequence"/>
</dbReference>
<evidence type="ECO:0000256" key="1">
    <source>
        <dbReference type="SAM" id="MobiDB-lite"/>
    </source>
</evidence>
<sequence length="186" mass="20081">MPQKIRAIVTGHTRGLGAALAEILLGQGVDVLAISRKRNAALAARHPDALHGVELDLADLAALAAWLAGDALHRFVNSAERVLLINNAGVLAPVSTLADQGAAGVARGQRQCGRSAADAVRRRRAGPRTSGGYARSCVERRRAQCLSRMGRLLRDQGRTRSARTRGRARRQSRAAHLQCRAERRRH</sequence>
<evidence type="ECO:0000313" key="3">
    <source>
        <dbReference type="Proteomes" id="UP000003511"/>
    </source>
</evidence>